<evidence type="ECO:0000313" key="5">
    <source>
        <dbReference type="EMBL" id="VFJ74832.1"/>
    </source>
</evidence>
<dbReference type="PROSITE" id="PS50893">
    <property type="entry name" value="ABC_TRANSPORTER_2"/>
    <property type="match status" value="1"/>
</dbReference>
<dbReference type="AlphaFoldDB" id="A0A450TYQ7"/>
<dbReference type="InterPro" id="IPR027417">
    <property type="entry name" value="P-loop_NTPase"/>
</dbReference>
<dbReference type="PANTHER" id="PTHR24220">
    <property type="entry name" value="IMPORT ATP-BINDING PROTEIN"/>
    <property type="match status" value="1"/>
</dbReference>
<dbReference type="PROSITE" id="PS00211">
    <property type="entry name" value="ABC_TRANSPORTER_1"/>
    <property type="match status" value="1"/>
</dbReference>
<dbReference type="SUPFAM" id="SSF52540">
    <property type="entry name" value="P-loop containing nucleoside triphosphate hydrolases"/>
    <property type="match status" value="1"/>
</dbReference>
<gene>
    <name evidence="5" type="ORF">BECKFW1821C_GA0114237_106618</name>
</gene>
<proteinExistence type="predicted"/>
<dbReference type="CDD" id="cd03255">
    <property type="entry name" value="ABC_MJ0796_LolCDE_FtsE"/>
    <property type="match status" value="1"/>
</dbReference>
<dbReference type="EMBL" id="CAADFE010000066">
    <property type="protein sequence ID" value="VFJ74832.1"/>
    <property type="molecule type" value="Genomic_DNA"/>
</dbReference>
<evidence type="ECO:0000256" key="1">
    <source>
        <dbReference type="ARBA" id="ARBA00022448"/>
    </source>
</evidence>
<dbReference type="SMART" id="SM00382">
    <property type="entry name" value="AAA"/>
    <property type="match status" value="1"/>
</dbReference>
<evidence type="ECO:0000259" key="4">
    <source>
        <dbReference type="PROSITE" id="PS50893"/>
    </source>
</evidence>
<dbReference type="GO" id="GO:0005524">
    <property type="term" value="F:ATP binding"/>
    <property type="evidence" value="ECO:0007669"/>
    <property type="project" value="UniProtKB-KW"/>
</dbReference>
<organism evidence="5">
    <name type="scientific">Candidatus Kentrum sp. FW</name>
    <dbReference type="NCBI Taxonomy" id="2126338"/>
    <lineage>
        <taxon>Bacteria</taxon>
        <taxon>Pseudomonadati</taxon>
        <taxon>Pseudomonadota</taxon>
        <taxon>Gammaproteobacteria</taxon>
        <taxon>Candidatus Kentrum</taxon>
    </lineage>
</organism>
<keyword evidence="3 5" id="KW-0067">ATP-binding</keyword>
<keyword evidence="2" id="KW-0547">Nucleotide-binding</keyword>
<dbReference type="InterPro" id="IPR003593">
    <property type="entry name" value="AAA+_ATPase"/>
</dbReference>
<dbReference type="PANTHER" id="PTHR24220:SF376">
    <property type="entry name" value="ABC TRANSPORTER"/>
    <property type="match status" value="1"/>
</dbReference>
<dbReference type="Pfam" id="PF00005">
    <property type="entry name" value="ABC_tran"/>
    <property type="match status" value="1"/>
</dbReference>
<keyword evidence="1" id="KW-0813">Transport</keyword>
<name>A0A450TYQ7_9GAMM</name>
<evidence type="ECO:0000256" key="3">
    <source>
        <dbReference type="ARBA" id="ARBA00022840"/>
    </source>
</evidence>
<accession>A0A450TYQ7</accession>
<protein>
    <submittedName>
        <fullName evidence="5">Putative ABC transport system ATP-binding protein</fullName>
    </submittedName>
</protein>
<dbReference type="GO" id="GO:0022857">
    <property type="term" value="F:transmembrane transporter activity"/>
    <property type="evidence" value="ECO:0007669"/>
    <property type="project" value="TreeGrafter"/>
</dbReference>
<dbReference type="GO" id="GO:0016887">
    <property type="term" value="F:ATP hydrolysis activity"/>
    <property type="evidence" value="ECO:0007669"/>
    <property type="project" value="InterPro"/>
</dbReference>
<evidence type="ECO:0000256" key="2">
    <source>
        <dbReference type="ARBA" id="ARBA00022741"/>
    </source>
</evidence>
<dbReference type="InterPro" id="IPR017871">
    <property type="entry name" value="ABC_transporter-like_CS"/>
</dbReference>
<sequence>MTVEKNRADDYGSGERSDHPFSLEVEDVDYTFGEGDSAKQVLFDNHLQVRPGEIVVITGPSGSGKTTLLTLMGTLRTIQTGGIRFHGQELRGLGREQTYRIRRRIGFIFQGQYLFDSLTAHETVRLAMQLFPERYTREDFQRMPTEMLEHLGLGDRLHHKPTQLSGGQQQRVAIGRALINHPEMILADEPTSGLDKDSGHRVMELFRERAKQEGTTIFIVTHDSRILDAVEHIVHMVDGRIRMDKARHTFL</sequence>
<dbReference type="InterPro" id="IPR015854">
    <property type="entry name" value="ABC_transpr_LolD-like"/>
</dbReference>
<dbReference type="InterPro" id="IPR017911">
    <property type="entry name" value="MacB-like_ATP-bd"/>
</dbReference>
<feature type="domain" description="ABC transporter" evidence="4">
    <location>
        <begin position="23"/>
        <end position="251"/>
    </location>
</feature>
<reference evidence="5" key="1">
    <citation type="submission" date="2019-02" db="EMBL/GenBank/DDBJ databases">
        <authorList>
            <person name="Gruber-Vodicka R. H."/>
            <person name="Seah K. B. B."/>
        </authorList>
    </citation>
    <scope>NUCLEOTIDE SEQUENCE</scope>
    <source>
        <strain evidence="5">BECK_BZ131</strain>
    </source>
</reference>
<dbReference type="Gene3D" id="3.40.50.300">
    <property type="entry name" value="P-loop containing nucleotide triphosphate hydrolases"/>
    <property type="match status" value="1"/>
</dbReference>
<dbReference type="InterPro" id="IPR003439">
    <property type="entry name" value="ABC_transporter-like_ATP-bd"/>
</dbReference>
<dbReference type="GO" id="GO:0005886">
    <property type="term" value="C:plasma membrane"/>
    <property type="evidence" value="ECO:0007669"/>
    <property type="project" value="TreeGrafter"/>
</dbReference>